<dbReference type="PANTHER" id="PTHR33178:SF10">
    <property type="entry name" value="STRESS-RESPONSE A_B BARREL DOMAIN-CONTAINING PROTEIN"/>
    <property type="match status" value="1"/>
</dbReference>
<dbReference type="KEGG" id="sfu:Sfum_1221"/>
<evidence type="ECO:0000256" key="1">
    <source>
        <dbReference type="ARBA" id="ARBA00011738"/>
    </source>
</evidence>
<dbReference type="SUPFAM" id="SSF54909">
    <property type="entry name" value="Dimeric alpha+beta barrel"/>
    <property type="match status" value="1"/>
</dbReference>
<dbReference type="Gene3D" id="3.30.70.100">
    <property type="match status" value="1"/>
</dbReference>
<dbReference type="InterPro" id="IPR011008">
    <property type="entry name" value="Dimeric_a/b-barrel"/>
</dbReference>
<proteinExistence type="predicted"/>
<evidence type="ECO:0000313" key="3">
    <source>
        <dbReference type="EMBL" id="ABK16913.1"/>
    </source>
</evidence>
<dbReference type="Pfam" id="PF07876">
    <property type="entry name" value="Dabb"/>
    <property type="match status" value="1"/>
</dbReference>
<dbReference type="InterPro" id="IPR044662">
    <property type="entry name" value="HS1/DABB1-like"/>
</dbReference>
<evidence type="ECO:0000313" key="4">
    <source>
        <dbReference type="Proteomes" id="UP000001784"/>
    </source>
</evidence>
<dbReference type="InParanoid" id="A0LHL1"/>
<organism evidence="3 4">
    <name type="scientific">Syntrophobacter fumaroxidans (strain DSM 10017 / MPOB)</name>
    <dbReference type="NCBI Taxonomy" id="335543"/>
    <lineage>
        <taxon>Bacteria</taxon>
        <taxon>Pseudomonadati</taxon>
        <taxon>Thermodesulfobacteriota</taxon>
        <taxon>Syntrophobacteria</taxon>
        <taxon>Syntrophobacterales</taxon>
        <taxon>Syntrophobacteraceae</taxon>
        <taxon>Syntrophobacter</taxon>
    </lineage>
</organism>
<dbReference type="Proteomes" id="UP000001784">
    <property type="component" value="Chromosome"/>
</dbReference>
<evidence type="ECO:0000259" key="2">
    <source>
        <dbReference type="PROSITE" id="PS51502"/>
    </source>
</evidence>
<accession>A0LHL1</accession>
<dbReference type="PANTHER" id="PTHR33178">
    <property type="match status" value="1"/>
</dbReference>
<dbReference type="SMART" id="SM00886">
    <property type="entry name" value="Dabb"/>
    <property type="match status" value="1"/>
</dbReference>
<name>A0LHL1_SYNFM</name>
<dbReference type="AlphaFoldDB" id="A0LHL1"/>
<protein>
    <submittedName>
        <fullName evidence="3">Stress responsive alpha-beta barrel domain protein</fullName>
    </submittedName>
</protein>
<keyword evidence="4" id="KW-1185">Reference proteome</keyword>
<dbReference type="STRING" id="335543.Sfum_1221"/>
<dbReference type="EMBL" id="CP000478">
    <property type="protein sequence ID" value="ABK16913.1"/>
    <property type="molecule type" value="Genomic_DNA"/>
</dbReference>
<dbReference type="PROSITE" id="PS51502">
    <property type="entry name" value="S_R_A_B_BARREL"/>
    <property type="match status" value="1"/>
</dbReference>
<dbReference type="InterPro" id="IPR013097">
    <property type="entry name" value="Dabb"/>
</dbReference>
<comment type="subunit">
    <text evidence="1">Homodimer.</text>
</comment>
<dbReference type="HOGENOM" id="CLU_080664_3_1_7"/>
<reference evidence="3 4" key="1">
    <citation type="submission" date="2006-10" db="EMBL/GenBank/DDBJ databases">
        <title>Complete sequence of Syntrophobacter fumaroxidans MPOB.</title>
        <authorList>
            <consortium name="US DOE Joint Genome Institute"/>
            <person name="Copeland A."/>
            <person name="Lucas S."/>
            <person name="Lapidus A."/>
            <person name="Barry K."/>
            <person name="Detter J.C."/>
            <person name="Glavina del Rio T."/>
            <person name="Hammon N."/>
            <person name="Israni S."/>
            <person name="Pitluck S."/>
            <person name="Goltsman E.G."/>
            <person name="Martinez M."/>
            <person name="Schmutz J."/>
            <person name="Larimer F."/>
            <person name="Land M."/>
            <person name="Hauser L."/>
            <person name="Kyrpides N."/>
            <person name="Kim E."/>
            <person name="Boone D.R."/>
            <person name="Brockman F."/>
            <person name="Culley D."/>
            <person name="Ferry J."/>
            <person name="Gunsalus R."/>
            <person name="McInerney M.J."/>
            <person name="Morrison M."/>
            <person name="Plugge C."/>
            <person name="Rohlin L."/>
            <person name="Scholten J."/>
            <person name="Sieber J."/>
            <person name="Stams A.J.M."/>
            <person name="Worm P."/>
            <person name="Henstra A.M."/>
            <person name="Richardson P."/>
        </authorList>
    </citation>
    <scope>NUCLEOTIDE SEQUENCE [LARGE SCALE GENOMIC DNA]</scope>
    <source>
        <strain evidence="4">DSM 10017 / MPOB</strain>
    </source>
</reference>
<dbReference type="eggNOG" id="COG2755">
    <property type="taxonomic scope" value="Bacteria"/>
</dbReference>
<gene>
    <name evidence="3" type="ordered locus">Sfum_1221</name>
</gene>
<feature type="domain" description="Stress-response A/B barrel" evidence="2">
    <location>
        <begin position="13"/>
        <end position="105"/>
    </location>
</feature>
<sequence length="107" mass="12001">MTGAGRTEEKLMLKHIVFIKFKKDATEAEIADMEKGLRALPSIIPEIKGFEFGRDVVRAERSYDFALVAAFADLDAMKRYQVHPSHVEVVGKVKKVAEGLLAVDFTY</sequence>